<name>A0A2S9WTI7_9FLAO</name>
<gene>
    <name evidence="2" type="ORF">BST86_06535</name>
</gene>
<comment type="caution">
    <text evidence="2">The sequence shown here is derived from an EMBL/GenBank/DDBJ whole genome shotgun (WGS) entry which is preliminary data.</text>
</comment>
<accession>A0A2S9WTI7</accession>
<dbReference type="InterPro" id="IPR013766">
    <property type="entry name" value="Thioredoxin_domain"/>
</dbReference>
<dbReference type="InterPro" id="IPR025380">
    <property type="entry name" value="DUF4369"/>
</dbReference>
<dbReference type="PANTHER" id="PTHR42852:SF13">
    <property type="entry name" value="PROTEIN DIPZ"/>
    <property type="match status" value="1"/>
</dbReference>
<dbReference type="InterPro" id="IPR050553">
    <property type="entry name" value="Thioredoxin_ResA/DsbE_sf"/>
</dbReference>
<keyword evidence="3" id="KW-1185">Reference proteome</keyword>
<dbReference type="InterPro" id="IPR013740">
    <property type="entry name" value="Redoxin"/>
</dbReference>
<dbReference type="CDD" id="cd02966">
    <property type="entry name" value="TlpA_like_family"/>
    <property type="match status" value="1"/>
</dbReference>
<evidence type="ECO:0000259" key="1">
    <source>
        <dbReference type="PROSITE" id="PS51352"/>
    </source>
</evidence>
<dbReference type="EMBL" id="MQUC01000003">
    <property type="protein sequence ID" value="PRP66779.1"/>
    <property type="molecule type" value="Genomic_DNA"/>
</dbReference>
<reference evidence="2 3" key="1">
    <citation type="submission" date="2016-11" db="EMBL/GenBank/DDBJ databases">
        <title>Trade-off between light-utilization and light-protection in marine flavobacteria.</title>
        <authorList>
            <person name="Kumagai Y."/>
        </authorList>
    </citation>
    <scope>NUCLEOTIDE SEQUENCE [LARGE SCALE GENOMIC DNA]</scope>
    <source>
        <strain evidence="2 3">JCM 17109</strain>
    </source>
</reference>
<dbReference type="PANTHER" id="PTHR42852">
    <property type="entry name" value="THIOL:DISULFIDE INTERCHANGE PROTEIN DSBE"/>
    <property type="match status" value="1"/>
</dbReference>
<dbReference type="AlphaFoldDB" id="A0A2S9WTI7"/>
<dbReference type="OrthoDB" id="1069091at2"/>
<dbReference type="InterPro" id="IPR036249">
    <property type="entry name" value="Thioredoxin-like_sf"/>
</dbReference>
<dbReference type="RefSeq" id="WP_105982575.1">
    <property type="nucleotide sequence ID" value="NZ_MQUC01000003.1"/>
</dbReference>
<dbReference type="PROSITE" id="PS51257">
    <property type="entry name" value="PROKAR_LIPOPROTEIN"/>
    <property type="match status" value="1"/>
</dbReference>
<dbReference type="GO" id="GO:0016491">
    <property type="term" value="F:oxidoreductase activity"/>
    <property type="evidence" value="ECO:0007669"/>
    <property type="project" value="InterPro"/>
</dbReference>
<dbReference type="Pfam" id="PF14289">
    <property type="entry name" value="DUF4369"/>
    <property type="match status" value="1"/>
</dbReference>
<dbReference type="SUPFAM" id="SSF52833">
    <property type="entry name" value="Thioredoxin-like"/>
    <property type="match status" value="1"/>
</dbReference>
<evidence type="ECO:0000313" key="2">
    <source>
        <dbReference type="EMBL" id="PRP66779.1"/>
    </source>
</evidence>
<dbReference type="Pfam" id="PF08534">
    <property type="entry name" value="Redoxin"/>
    <property type="match status" value="1"/>
</dbReference>
<protein>
    <recommendedName>
        <fullName evidence="1">Thioredoxin domain-containing protein</fullName>
    </recommendedName>
</protein>
<sequence>MKSTFPLLLIIFMTISCKESEKIDPREKFHLKITARNFPDSTKVTLYNRDIDKIIDSTIVINESFQFSGEVDVASLCYLDFYDKNEKHLEPYKLFFLENKNIFITGEFSDFFNAKVKGSNQTDLLKEYDSISINATNSNRFTREIQFLYSNANNQMALNQLLYKKKQVSKDSLLLFYGRLDSFNSNSPKGQELLAYAKSDDIKVGDKFKDIVGKDLNGTKHKISDFQGDVILLDFWASGCIPCRLQNKKEFPDLIERFGNKGFIVISYSLDTREKYWKQSSEEDEIHWLNISDLKGIKGENVSKYAVQALPNSFLIDQNGVIVKSFVGFNEGSYEIGNEIEKLLR</sequence>
<proteinExistence type="predicted"/>
<organism evidence="2 3">
    <name type="scientific">Nonlabens agnitus</name>
    <dbReference type="NCBI Taxonomy" id="870484"/>
    <lineage>
        <taxon>Bacteria</taxon>
        <taxon>Pseudomonadati</taxon>
        <taxon>Bacteroidota</taxon>
        <taxon>Flavobacteriia</taxon>
        <taxon>Flavobacteriales</taxon>
        <taxon>Flavobacteriaceae</taxon>
        <taxon>Nonlabens</taxon>
    </lineage>
</organism>
<feature type="domain" description="Thioredoxin" evidence="1">
    <location>
        <begin position="202"/>
        <end position="345"/>
    </location>
</feature>
<evidence type="ECO:0000313" key="3">
    <source>
        <dbReference type="Proteomes" id="UP000239532"/>
    </source>
</evidence>
<dbReference type="PROSITE" id="PS51352">
    <property type="entry name" value="THIOREDOXIN_2"/>
    <property type="match status" value="1"/>
</dbReference>
<dbReference type="Proteomes" id="UP000239532">
    <property type="component" value="Unassembled WGS sequence"/>
</dbReference>
<dbReference type="Gene3D" id="3.40.30.10">
    <property type="entry name" value="Glutaredoxin"/>
    <property type="match status" value="1"/>
</dbReference>